<dbReference type="eggNOG" id="arCOG04564">
    <property type="taxonomic scope" value="Archaea"/>
</dbReference>
<dbReference type="AlphaFoldDB" id="M0C754"/>
<comment type="caution">
    <text evidence="3">The sequence shown here is derived from an EMBL/GenBank/DDBJ whole genome shotgun (WGS) entry which is preliminary data.</text>
</comment>
<protein>
    <submittedName>
        <fullName evidence="3">DoxX family protein</fullName>
    </submittedName>
</protein>
<feature type="compositionally biased region" description="Basic and acidic residues" evidence="1">
    <location>
        <begin position="368"/>
        <end position="382"/>
    </location>
</feature>
<feature type="transmembrane region" description="Helical" evidence="2">
    <location>
        <begin position="137"/>
        <end position="162"/>
    </location>
</feature>
<evidence type="ECO:0000313" key="4">
    <source>
        <dbReference type="Proteomes" id="UP000011657"/>
    </source>
</evidence>
<sequence length="409" mass="43849">MDAPLRRLPTGRVVGQAALVAAPLVSASETARAHEEYVVDEKREVAVAEFLRESLTDPLVVGPLLAGALVVLAAVGGYLVVRPVQRDVAVFRAAMREYTAYVPWLLRISIGIPLIGAGFGGYLISPALGLEARLLQVALGFLLLFGLATRLVAVLTLAVYLVGLAIDSILLLQLEFVPGTLAIALLGGGRPSGDHVLQRVAGTPGTVYGRFDPIYDYAREFQTRIDPYRRFLPTIVRAGLGCTFVSLGLGQKLLRPGIAVAVVDRYDLTAVVPAGPELWVLGAGLSKSVSDSHCYLGSLRGRAPRRRSACSRSRSSCCPTIRCSRTSASSDWRRRCSSPGAAPSPSTGGSRGTGPTKRPTHRMLTYRMRCDRAVARRFRPDDPATTVGTASDADRRDEHLSSMGTDTRV</sequence>
<feature type="transmembrane region" description="Helical" evidence="2">
    <location>
        <begin position="169"/>
        <end position="189"/>
    </location>
</feature>
<gene>
    <name evidence="3" type="ORF">C477_11177</name>
</gene>
<evidence type="ECO:0000256" key="1">
    <source>
        <dbReference type="SAM" id="MobiDB-lite"/>
    </source>
</evidence>
<feature type="transmembrane region" description="Helical" evidence="2">
    <location>
        <begin position="101"/>
        <end position="125"/>
    </location>
</feature>
<keyword evidence="2" id="KW-0812">Transmembrane</keyword>
<dbReference type="PATRIC" id="fig|1227488.3.peg.2216"/>
<feature type="region of interest" description="Disordered" evidence="1">
    <location>
        <begin position="331"/>
        <end position="409"/>
    </location>
</feature>
<proteinExistence type="predicted"/>
<name>M0C754_9EURY</name>
<dbReference type="Proteomes" id="UP000011657">
    <property type="component" value="Unassembled WGS sequence"/>
</dbReference>
<keyword evidence="4" id="KW-1185">Reference proteome</keyword>
<dbReference type="STRING" id="1227488.C477_11177"/>
<accession>M0C754</accession>
<keyword evidence="2" id="KW-1133">Transmembrane helix</keyword>
<keyword evidence="2" id="KW-0472">Membrane</keyword>
<evidence type="ECO:0000256" key="2">
    <source>
        <dbReference type="SAM" id="Phobius"/>
    </source>
</evidence>
<evidence type="ECO:0000313" key="3">
    <source>
        <dbReference type="EMBL" id="ELZ17769.1"/>
    </source>
</evidence>
<organism evidence="3 4">
    <name type="scientific">Haloterrigena salina JCM 13891</name>
    <dbReference type="NCBI Taxonomy" id="1227488"/>
    <lineage>
        <taxon>Archaea</taxon>
        <taxon>Methanobacteriati</taxon>
        <taxon>Methanobacteriota</taxon>
        <taxon>Stenosarchaea group</taxon>
        <taxon>Halobacteria</taxon>
        <taxon>Halobacteriales</taxon>
        <taxon>Natrialbaceae</taxon>
        <taxon>Haloterrigena</taxon>
    </lineage>
</organism>
<dbReference type="EMBL" id="AOIS01000037">
    <property type="protein sequence ID" value="ELZ17769.1"/>
    <property type="molecule type" value="Genomic_DNA"/>
</dbReference>
<reference evidence="3 4" key="1">
    <citation type="journal article" date="2014" name="PLoS Genet.">
        <title>Phylogenetically driven sequencing of extremely halophilic archaea reveals strategies for static and dynamic osmo-response.</title>
        <authorList>
            <person name="Becker E.A."/>
            <person name="Seitzer P.M."/>
            <person name="Tritt A."/>
            <person name="Larsen D."/>
            <person name="Krusor M."/>
            <person name="Yao A.I."/>
            <person name="Wu D."/>
            <person name="Madern D."/>
            <person name="Eisen J.A."/>
            <person name="Darling A.E."/>
            <person name="Facciotti M.T."/>
        </authorList>
    </citation>
    <scope>NUCLEOTIDE SEQUENCE [LARGE SCALE GENOMIC DNA]</scope>
    <source>
        <strain evidence="3 4">JCM 13891</strain>
    </source>
</reference>
<feature type="compositionally biased region" description="Low complexity" evidence="1">
    <location>
        <begin position="337"/>
        <end position="357"/>
    </location>
</feature>
<feature type="transmembrane region" description="Helical" evidence="2">
    <location>
        <begin position="60"/>
        <end position="81"/>
    </location>
</feature>